<keyword evidence="5 8" id="KW-0812">Transmembrane</keyword>
<feature type="transmembrane region" description="Helical" evidence="8">
    <location>
        <begin position="211"/>
        <end position="229"/>
    </location>
</feature>
<keyword evidence="4" id="KW-0808">Transferase</keyword>
<keyword evidence="2" id="KW-1003">Cell membrane</keyword>
<keyword evidence="7 8" id="KW-0472">Membrane</keyword>
<dbReference type="Pfam" id="PF13231">
    <property type="entry name" value="PMT_2"/>
    <property type="match status" value="1"/>
</dbReference>
<evidence type="ECO:0000256" key="8">
    <source>
        <dbReference type="SAM" id="Phobius"/>
    </source>
</evidence>
<comment type="subcellular location">
    <subcellularLocation>
        <location evidence="1">Cell membrane</location>
        <topology evidence="1">Multi-pass membrane protein</topology>
    </subcellularLocation>
</comment>
<evidence type="ECO:0000259" key="9">
    <source>
        <dbReference type="Pfam" id="PF13231"/>
    </source>
</evidence>
<name>A0A1G1VMZ9_9BACT</name>
<evidence type="ECO:0000256" key="1">
    <source>
        <dbReference type="ARBA" id="ARBA00004651"/>
    </source>
</evidence>
<feature type="transmembrane region" description="Helical" evidence="8">
    <location>
        <begin position="344"/>
        <end position="366"/>
    </location>
</feature>
<evidence type="ECO:0000256" key="6">
    <source>
        <dbReference type="ARBA" id="ARBA00022989"/>
    </source>
</evidence>
<keyword evidence="6 8" id="KW-1133">Transmembrane helix</keyword>
<dbReference type="PANTHER" id="PTHR33908">
    <property type="entry name" value="MANNOSYLTRANSFERASE YKCB-RELATED"/>
    <property type="match status" value="1"/>
</dbReference>
<evidence type="ECO:0000256" key="5">
    <source>
        <dbReference type="ARBA" id="ARBA00022692"/>
    </source>
</evidence>
<evidence type="ECO:0000256" key="4">
    <source>
        <dbReference type="ARBA" id="ARBA00022679"/>
    </source>
</evidence>
<feature type="domain" description="Glycosyltransferase RgtA/B/C/D-like" evidence="9">
    <location>
        <begin position="71"/>
        <end position="225"/>
    </location>
</feature>
<sequence length="569" mass="65242">MNLKLTKHHLVLGLILVFAAGLRFYRLTDFPPGLYSDEAAYGYNAYSILTTGRDEWGKFLPLTIQSFGDYKPPMTAYLTIPSIAIFGLNEFAVRFPSALLGTLTVLLIYFLAKEIHRDAALLAALLLAISPWHIHFSRMSMLVGIENFFLTLGVYAFIKFTRSPNWLFLTATSFVAAIYTYYGSRVTVPLLIIGLSWLFYRSIWKHKRKLIFSALVGLVLLVPLLLTMLRDPQTLLGRAKYMSVFYNDSVRSQLWKTAVWHGQVNSPVLLTRLFDNKVYYYARDIARRYLSHWSLSFLVADGDVQPPFNIPNMGQVLVVDIVFVSIGFYYAVKSRPRADQPMAGKFTWAILIYLLVSPVTSSLTFITPAANRSFSMVTGWTILTALGIYKLRRFWLVTGGLYLVAFTYFLYQYTTVLPQTIPNQFHYGIKELIQEVNRVGKDYQRVVLTGNGGPLYIFNLFYNRYPPQDFRATKQVNPAIDALGWQHIDSFGKYTIPRDFNWNTFYKEIGVLYVGFGEEIPDACPNPKFVRRTTTALYWYPVIDAKIYYPNGTVAYKLVHLKEIYDPAL</sequence>
<dbReference type="PANTHER" id="PTHR33908:SF11">
    <property type="entry name" value="MEMBRANE PROTEIN"/>
    <property type="match status" value="1"/>
</dbReference>
<reference evidence="10 11" key="1">
    <citation type="journal article" date="2016" name="Nat. Commun.">
        <title>Thousands of microbial genomes shed light on interconnected biogeochemical processes in an aquifer system.</title>
        <authorList>
            <person name="Anantharaman K."/>
            <person name="Brown C.T."/>
            <person name="Hug L.A."/>
            <person name="Sharon I."/>
            <person name="Castelle C.J."/>
            <person name="Probst A.J."/>
            <person name="Thomas B.C."/>
            <person name="Singh A."/>
            <person name="Wilkins M.J."/>
            <person name="Karaoz U."/>
            <person name="Brodie E.L."/>
            <person name="Williams K.H."/>
            <person name="Hubbard S.S."/>
            <person name="Banfield J.F."/>
        </authorList>
    </citation>
    <scope>NUCLEOTIDE SEQUENCE [LARGE SCALE GENOMIC DNA]</scope>
</reference>
<dbReference type="EMBL" id="MHCH01000039">
    <property type="protein sequence ID" value="OGY16733.1"/>
    <property type="molecule type" value="Genomic_DNA"/>
</dbReference>
<dbReference type="InterPro" id="IPR050297">
    <property type="entry name" value="LipidA_mod_glycosyltrf_83"/>
</dbReference>
<accession>A0A1G1VMZ9</accession>
<evidence type="ECO:0000256" key="7">
    <source>
        <dbReference type="ARBA" id="ARBA00023136"/>
    </source>
</evidence>
<dbReference type="GO" id="GO:0005886">
    <property type="term" value="C:plasma membrane"/>
    <property type="evidence" value="ECO:0007669"/>
    <property type="project" value="UniProtKB-SubCell"/>
</dbReference>
<dbReference type="InterPro" id="IPR038731">
    <property type="entry name" value="RgtA/B/C-like"/>
</dbReference>
<proteinExistence type="predicted"/>
<evidence type="ECO:0000313" key="11">
    <source>
        <dbReference type="Proteomes" id="UP000177324"/>
    </source>
</evidence>
<comment type="caution">
    <text evidence="10">The sequence shown here is derived from an EMBL/GenBank/DDBJ whole genome shotgun (WGS) entry which is preliminary data.</text>
</comment>
<feature type="transmembrane region" description="Helical" evidence="8">
    <location>
        <begin position="313"/>
        <end position="332"/>
    </location>
</feature>
<feature type="transmembrane region" description="Helical" evidence="8">
    <location>
        <begin position="91"/>
        <end position="112"/>
    </location>
</feature>
<organism evidence="10 11">
    <name type="scientific">Candidatus Chisholmbacteria bacterium RIFCSPHIGHO2_01_FULL_48_12</name>
    <dbReference type="NCBI Taxonomy" id="1797589"/>
    <lineage>
        <taxon>Bacteria</taxon>
        <taxon>Candidatus Chisholmiibacteriota</taxon>
    </lineage>
</organism>
<evidence type="ECO:0000313" key="10">
    <source>
        <dbReference type="EMBL" id="OGY16733.1"/>
    </source>
</evidence>
<keyword evidence="3" id="KW-0328">Glycosyltransferase</keyword>
<gene>
    <name evidence="10" type="ORF">A2784_04580</name>
</gene>
<protein>
    <recommendedName>
        <fullName evidence="9">Glycosyltransferase RgtA/B/C/D-like domain-containing protein</fullName>
    </recommendedName>
</protein>
<feature type="transmembrane region" description="Helical" evidence="8">
    <location>
        <begin position="165"/>
        <end position="182"/>
    </location>
</feature>
<feature type="transmembrane region" description="Helical" evidence="8">
    <location>
        <begin position="394"/>
        <end position="411"/>
    </location>
</feature>
<evidence type="ECO:0000256" key="2">
    <source>
        <dbReference type="ARBA" id="ARBA00022475"/>
    </source>
</evidence>
<feature type="transmembrane region" description="Helical" evidence="8">
    <location>
        <begin position="141"/>
        <end position="158"/>
    </location>
</feature>
<feature type="transmembrane region" description="Helical" evidence="8">
    <location>
        <begin position="372"/>
        <end position="389"/>
    </location>
</feature>
<dbReference type="GO" id="GO:0016763">
    <property type="term" value="F:pentosyltransferase activity"/>
    <property type="evidence" value="ECO:0007669"/>
    <property type="project" value="TreeGrafter"/>
</dbReference>
<dbReference type="Proteomes" id="UP000177324">
    <property type="component" value="Unassembled WGS sequence"/>
</dbReference>
<feature type="transmembrane region" description="Helical" evidence="8">
    <location>
        <begin position="188"/>
        <end position="204"/>
    </location>
</feature>
<dbReference type="STRING" id="1797589.A2784_04580"/>
<feature type="transmembrane region" description="Helical" evidence="8">
    <location>
        <begin position="119"/>
        <end position="135"/>
    </location>
</feature>
<dbReference type="AlphaFoldDB" id="A0A1G1VMZ9"/>
<dbReference type="GO" id="GO:0009103">
    <property type="term" value="P:lipopolysaccharide biosynthetic process"/>
    <property type="evidence" value="ECO:0007669"/>
    <property type="project" value="UniProtKB-ARBA"/>
</dbReference>
<evidence type="ECO:0000256" key="3">
    <source>
        <dbReference type="ARBA" id="ARBA00022676"/>
    </source>
</evidence>